<proteinExistence type="predicted"/>
<protein>
    <submittedName>
        <fullName evidence="1">Uncharacterized protein</fullName>
    </submittedName>
</protein>
<evidence type="ECO:0000313" key="1">
    <source>
        <dbReference type="EMBL" id="CDW43075.1"/>
    </source>
</evidence>
<dbReference type="EMBL" id="HACA01025714">
    <property type="protein sequence ID" value="CDW43075.1"/>
    <property type="molecule type" value="Transcribed_RNA"/>
</dbReference>
<organism evidence="1">
    <name type="scientific">Lepeophtheirus salmonis</name>
    <name type="common">Salmon louse</name>
    <name type="synonym">Caligus salmonis</name>
    <dbReference type="NCBI Taxonomy" id="72036"/>
    <lineage>
        <taxon>Eukaryota</taxon>
        <taxon>Metazoa</taxon>
        <taxon>Ecdysozoa</taxon>
        <taxon>Arthropoda</taxon>
        <taxon>Crustacea</taxon>
        <taxon>Multicrustacea</taxon>
        <taxon>Hexanauplia</taxon>
        <taxon>Copepoda</taxon>
        <taxon>Siphonostomatoida</taxon>
        <taxon>Caligidae</taxon>
        <taxon>Lepeophtheirus</taxon>
    </lineage>
</organism>
<dbReference type="AlphaFoldDB" id="A0A0K2UYC1"/>
<name>A0A0K2UYC1_LEPSM</name>
<reference evidence="1" key="1">
    <citation type="submission" date="2014-05" db="EMBL/GenBank/DDBJ databases">
        <authorList>
            <person name="Chronopoulou M."/>
        </authorList>
    </citation>
    <scope>NUCLEOTIDE SEQUENCE</scope>
    <source>
        <tissue evidence="1">Whole organism</tissue>
    </source>
</reference>
<sequence>MNSWFVREKDMKEEVEPPSLPQTLHLTSSNHLNASRFFSPCSLRSFSLFLFPSHAHVHYRHTYYVDMEWKNALFPRTSKSYLTKLKVILIMHIYIYLYT</sequence>
<feature type="non-terminal residue" evidence="1">
    <location>
        <position position="99"/>
    </location>
</feature>
<accession>A0A0K2UYC1</accession>